<dbReference type="PANTHER" id="PTHR47572:SF4">
    <property type="entry name" value="LACTONASE DRP35"/>
    <property type="match status" value="1"/>
</dbReference>
<dbReference type="OrthoDB" id="241638at2"/>
<sequence>MKANLQFALLGLLQCVSCQESHNFSIEILDDEALSLIDPNTEIEVIGSGFEWTEGPLWIDSGSYLLFSDIPNNTVFKIDEAGDLTTYLKPSGYLGEAFDGKEPGSNGLLLDPTGRLVLMQHGERRVARMKTSLDAPNPDYEAVVDNYQGKRFNSPNDGVFDSRGNLYFTDPPYGLPKQMEDPNKELDFQGVYCLNTSGELILVDQLTRPNGIALSPDESKLFVAVSDPESAVWYQYDLTAPGMVKDKRIFYDTTSLIGQEGQQGLPDGMKMHSKGYLFATGPGGIWIFNISGKAIARIHTGQATANCEFTTDEKTLFMAADDYMLKVSLK</sequence>
<evidence type="ECO:0000313" key="3">
    <source>
        <dbReference type="EMBL" id="RKN78091.1"/>
    </source>
</evidence>
<dbReference type="GO" id="GO:0016787">
    <property type="term" value="F:hydrolase activity"/>
    <property type="evidence" value="ECO:0007669"/>
    <property type="project" value="UniProtKB-KW"/>
</dbReference>
<dbReference type="Pfam" id="PF08450">
    <property type="entry name" value="SGL"/>
    <property type="match status" value="1"/>
</dbReference>
<keyword evidence="1" id="KW-0378">Hydrolase</keyword>
<evidence type="ECO:0000259" key="2">
    <source>
        <dbReference type="Pfam" id="PF08450"/>
    </source>
</evidence>
<comment type="caution">
    <text evidence="3">The sequence shown here is derived from an EMBL/GenBank/DDBJ whole genome shotgun (WGS) entry which is preliminary data.</text>
</comment>
<proteinExistence type="predicted"/>
<evidence type="ECO:0000313" key="4">
    <source>
        <dbReference type="Proteomes" id="UP000276603"/>
    </source>
</evidence>
<dbReference type="Proteomes" id="UP000276603">
    <property type="component" value="Unassembled WGS sequence"/>
</dbReference>
<dbReference type="AlphaFoldDB" id="A0A3B0BZZ6"/>
<dbReference type="Gene3D" id="2.120.10.30">
    <property type="entry name" value="TolB, C-terminal domain"/>
    <property type="match status" value="1"/>
</dbReference>
<name>A0A3B0BZZ6_9FLAO</name>
<protein>
    <submittedName>
        <fullName evidence="3">SMP-30/gluconolactonase/LRE family protein</fullName>
    </submittedName>
</protein>
<feature type="domain" description="SMP-30/Gluconolactonase/LRE-like region" evidence="2">
    <location>
        <begin position="52"/>
        <end position="319"/>
    </location>
</feature>
<dbReference type="InterPro" id="IPR051262">
    <property type="entry name" value="SMP-30/CGR1_Lactonase"/>
</dbReference>
<organism evidence="3 4">
    <name type="scientific">Ulvibacterium marinum</name>
    <dbReference type="NCBI Taxonomy" id="2419782"/>
    <lineage>
        <taxon>Bacteria</taxon>
        <taxon>Pseudomonadati</taxon>
        <taxon>Bacteroidota</taxon>
        <taxon>Flavobacteriia</taxon>
        <taxon>Flavobacteriales</taxon>
        <taxon>Flavobacteriaceae</taxon>
        <taxon>Ulvibacterium</taxon>
    </lineage>
</organism>
<keyword evidence="4" id="KW-1185">Reference proteome</keyword>
<dbReference type="PANTHER" id="PTHR47572">
    <property type="entry name" value="LIPOPROTEIN-RELATED"/>
    <property type="match status" value="1"/>
</dbReference>
<dbReference type="RefSeq" id="WP_120713988.1">
    <property type="nucleotide sequence ID" value="NZ_RBCJ01000005.1"/>
</dbReference>
<gene>
    <name evidence="3" type="ORF">D7Z94_23060</name>
</gene>
<dbReference type="InterPro" id="IPR013658">
    <property type="entry name" value="SGL"/>
</dbReference>
<dbReference type="SUPFAM" id="SSF63829">
    <property type="entry name" value="Calcium-dependent phosphotriesterase"/>
    <property type="match status" value="1"/>
</dbReference>
<evidence type="ECO:0000256" key="1">
    <source>
        <dbReference type="ARBA" id="ARBA00022801"/>
    </source>
</evidence>
<dbReference type="InterPro" id="IPR011042">
    <property type="entry name" value="6-blade_b-propeller_TolB-like"/>
</dbReference>
<reference evidence="3 4" key="1">
    <citation type="submission" date="2018-10" db="EMBL/GenBank/DDBJ databases">
        <title>Ulvibacterium marinum gen. nov., sp. nov., a novel marine bacterium of the family Flavobacteriaceae, isolated from a culture of the green alga Ulva prolifera.</title>
        <authorList>
            <person name="Zhang Z."/>
        </authorList>
    </citation>
    <scope>NUCLEOTIDE SEQUENCE [LARGE SCALE GENOMIC DNA]</scope>
    <source>
        <strain evidence="3 4">CCMM003</strain>
    </source>
</reference>
<dbReference type="EMBL" id="RBCJ01000005">
    <property type="protein sequence ID" value="RKN78091.1"/>
    <property type="molecule type" value="Genomic_DNA"/>
</dbReference>
<accession>A0A3B0BZZ6</accession>